<dbReference type="Gene3D" id="3.40.190.170">
    <property type="entry name" value="Bacterial extracellular solute-binding protein, family 7"/>
    <property type="match status" value="1"/>
</dbReference>
<dbReference type="NCBIfam" id="NF037995">
    <property type="entry name" value="TRAP_S1"/>
    <property type="match status" value="1"/>
</dbReference>
<comment type="subcellular location">
    <subcellularLocation>
        <location evidence="1">Cell envelope</location>
    </subcellularLocation>
</comment>
<dbReference type="InterPro" id="IPR038404">
    <property type="entry name" value="TRAP_DctP_sf"/>
</dbReference>
<evidence type="ECO:0000256" key="2">
    <source>
        <dbReference type="ARBA" id="ARBA00009023"/>
    </source>
</evidence>
<comment type="similarity">
    <text evidence="2">Belongs to the bacterial solute-binding protein 7 family.</text>
</comment>
<dbReference type="CDD" id="cd13675">
    <property type="entry name" value="PBP2_TRAP_SBP_like_5"/>
    <property type="match status" value="1"/>
</dbReference>
<dbReference type="PIRSF" id="PIRSF006470">
    <property type="entry name" value="DctB"/>
    <property type="match status" value="1"/>
</dbReference>
<dbReference type="RefSeq" id="WP_188576575.1">
    <property type="nucleotide sequence ID" value="NZ_BMDZ01000013.1"/>
</dbReference>
<evidence type="ECO:0000256" key="3">
    <source>
        <dbReference type="ARBA" id="ARBA00022448"/>
    </source>
</evidence>
<dbReference type="InterPro" id="IPR004682">
    <property type="entry name" value="TRAP_DctP"/>
</dbReference>
<name>A0ABQ1ID45_9PROT</name>
<comment type="caution">
    <text evidence="5">The sequence shown here is derived from an EMBL/GenBank/DDBJ whole genome shotgun (WGS) entry which is preliminary data.</text>
</comment>
<evidence type="ECO:0000313" key="6">
    <source>
        <dbReference type="Proteomes" id="UP000603352"/>
    </source>
</evidence>
<dbReference type="NCBIfam" id="TIGR00787">
    <property type="entry name" value="dctP"/>
    <property type="match status" value="1"/>
</dbReference>
<keyword evidence="3" id="KW-0813">Transport</keyword>
<protein>
    <submittedName>
        <fullName evidence="5">Periplasmic substrate-binding transporter</fullName>
    </submittedName>
</protein>
<dbReference type="InterPro" id="IPR018389">
    <property type="entry name" value="DctP_fam"/>
</dbReference>
<evidence type="ECO:0000313" key="5">
    <source>
        <dbReference type="EMBL" id="GGB35489.1"/>
    </source>
</evidence>
<dbReference type="Proteomes" id="UP000603352">
    <property type="component" value="Unassembled WGS sequence"/>
</dbReference>
<gene>
    <name evidence="5" type="ORF">GCM10011505_16190</name>
</gene>
<proteinExistence type="inferred from homology"/>
<keyword evidence="4" id="KW-0732">Signal</keyword>
<reference evidence="6" key="1">
    <citation type="journal article" date="2019" name="Int. J. Syst. Evol. Microbiol.">
        <title>The Global Catalogue of Microorganisms (GCM) 10K type strain sequencing project: providing services to taxonomists for standard genome sequencing and annotation.</title>
        <authorList>
            <consortium name="The Broad Institute Genomics Platform"/>
            <consortium name="The Broad Institute Genome Sequencing Center for Infectious Disease"/>
            <person name="Wu L."/>
            <person name="Ma J."/>
        </authorList>
    </citation>
    <scope>NUCLEOTIDE SEQUENCE [LARGE SCALE GENOMIC DNA]</scope>
    <source>
        <strain evidence="6">CGMCC 1.10188</strain>
    </source>
</reference>
<dbReference type="EMBL" id="BMDZ01000013">
    <property type="protein sequence ID" value="GGB35489.1"/>
    <property type="molecule type" value="Genomic_DNA"/>
</dbReference>
<dbReference type="PANTHER" id="PTHR33376">
    <property type="match status" value="1"/>
</dbReference>
<dbReference type="Pfam" id="PF03480">
    <property type="entry name" value="DctP"/>
    <property type="match status" value="1"/>
</dbReference>
<evidence type="ECO:0000256" key="1">
    <source>
        <dbReference type="ARBA" id="ARBA00004196"/>
    </source>
</evidence>
<sequence>MNLSLIRTAATAVLGTGLLAVALLGGGAAIAADPITLKLGYSLPPTSHYGVGADAFAKALAEKTDGKYVVEMFPSNALGGEREMIEGAQFGTIDLVVTSTGPVGNFVPDTLTFDIPFLFRDYAHARGVLDGEIGQAVLDKFPERGLIALAWGENGFRHLTNNKVAVTEPEDVKGLKIRTMQNDVHMRAFTTLGALPTPMAFPEVFTAMQQGTIDGQENPIPVIVSGNFAQVQKYLSLTGHVYSPALFIMAPSRWDELSDAEKTAFKEAAKIGADAMRKQVETFEADGIAKLEAAGMTVVEHPDSARFAEALAPAYAEYEKRFDPELIKRIRAWQP</sequence>
<keyword evidence="6" id="KW-1185">Reference proteome</keyword>
<dbReference type="PANTHER" id="PTHR33376:SF4">
    <property type="entry name" value="SIALIC ACID-BINDING PERIPLASMIC PROTEIN SIAP"/>
    <property type="match status" value="1"/>
</dbReference>
<accession>A0ABQ1ID45</accession>
<evidence type="ECO:0000256" key="4">
    <source>
        <dbReference type="ARBA" id="ARBA00022729"/>
    </source>
</evidence>
<organism evidence="5 6">
    <name type="scientific">Tistrella bauzanensis</name>
    <dbReference type="NCBI Taxonomy" id="657419"/>
    <lineage>
        <taxon>Bacteria</taxon>
        <taxon>Pseudomonadati</taxon>
        <taxon>Pseudomonadota</taxon>
        <taxon>Alphaproteobacteria</taxon>
        <taxon>Geminicoccales</taxon>
        <taxon>Geminicoccaceae</taxon>
        <taxon>Tistrella</taxon>
    </lineage>
</organism>